<organism evidence="47 48">
    <name type="scientific">Paralvinella palmiformis</name>
    <dbReference type="NCBI Taxonomy" id="53620"/>
    <lineage>
        <taxon>Eukaryota</taxon>
        <taxon>Metazoa</taxon>
        <taxon>Spiralia</taxon>
        <taxon>Lophotrochozoa</taxon>
        <taxon>Annelida</taxon>
        <taxon>Polychaeta</taxon>
        <taxon>Sedentaria</taxon>
        <taxon>Canalipalpata</taxon>
        <taxon>Terebellida</taxon>
        <taxon>Terebelliformia</taxon>
        <taxon>Alvinellidae</taxon>
        <taxon>Paralvinella</taxon>
    </lineage>
</organism>
<dbReference type="Pfam" id="PF00988">
    <property type="entry name" value="CPSase_sm_chain"/>
    <property type="match status" value="1"/>
</dbReference>
<keyword evidence="21" id="KW-0677">Repeat</keyword>
<keyword evidence="14" id="KW-0021">Allosteric enzyme</keyword>
<evidence type="ECO:0000256" key="38">
    <source>
        <dbReference type="ARBA" id="ARBA00049534"/>
    </source>
</evidence>
<dbReference type="Proteomes" id="UP001208570">
    <property type="component" value="Unassembled WGS sequence"/>
</dbReference>
<comment type="cofactor">
    <cofactor evidence="1">
        <name>Zn(2+)</name>
        <dbReference type="ChEBI" id="CHEBI:29105"/>
    </cofactor>
</comment>
<dbReference type="PRINTS" id="PR00100">
    <property type="entry name" value="AOTCASE"/>
</dbReference>
<comment type="similarity">
    <text evidence="8">Belongs to the CarB family.</text>
</comment>
<dbReference type="EC" id="6.3.5.5" evidence="9"/>
<dbReference type="FunFam" id="3.40.50.1370:FF:000005">
    <property type="entry name" value="CAD protein-like isoform X1"/>
    <property type="match status" value="1"/>
</dbReference>
<feature type="domain" description="MGS-like" evidence="46">
    <location>
        <begin position="1271"/>
        <end position="1428"/>
    </location>
</feature>
<evidence type="ECO:0000256" key="31">
    <source>
        <dbReference type="ARBA" id="ARBA00043984"/>
    </source>
</evidence>
<evidence type="ECO:0000256" key="13">
    <source>
        <dbReference type="ARBA" id="ARBA00022490"/>
    </source>
</evidence>
<dbReference type="GO" id="GO:0004359">
    <property type="term" value="F:glutaminase activity"/>
    <property type="evidence" value="ECO:0007669"/>
    <property type="project" value="UniProtKB-EC"/>
</dbReference>
<evidence type="ECO:0000256" key="25">
    <source>
        <dbReference type="ARBA" id="ARBA00022975"/>
    </source>
</evidence>
<keyword evidence="18" id="KW-0028">Amino-acid biosynthesis</keyword>
<evidence type="ECO:0000256" key="20">
    <source>
        <dbReference type="ARBA" id="ARBA00022723"/>
    </source>
</evidence>
<dbReference type="HAMAP" id="MF_00001">
    <property type="entry name" value="Asp_carb_tr"/>
    <property type="match status" value="1"/>
</dbReference>
<keyword evidence="19" id="KW-0808">Transferase</keyword>
<dbReference type="PROSITE" id="PS51855">
    <property type="entry name" value="MGS"/>
    <property type="match status" value="1"/>
</dbReference>
<dbReference type="NCBIfam" id="TIGR01368">
    <property type="entry name" value="CPSaseIIsmall"/>
    <property type="match status" value="1"/>
</dbReference>
<dbReference type="Gene3D" id="3.40.50.880">
    <property type="match status" value="1"/>
</dbReference>
<comment type="catalytic activity">
    <reaction evidence="34">
        <text>hydrogencarbonate + NH4(+) + 2 ATP = carbamoyl phosphate + 2 ADP + phosphate + 2 H(+)</text>
        <dbReference type="Rhea" id="RHEA:18029"/>
        <dbReference type="ChEBI" id="CHEBI:15378"/>
        <dbReference type="ChEBI" id="CHEBI:17544"/>
        <dbReference type="ChEBI" id="CHEBI:28938"/>
        <dbReference type="ChEBI" id="CHEBI:30616"/>
        <dbReference type="ChEBI" id="CHEBI:43474"/>
        <dbReference type="ChEBI" id="CHEBI:58228"/>
        <dbReference type="ChEBI" id="CHEBI:456216"/>
        <dbReference type="EC" id="6.3.4.16"/>
    </reaction>
</comment>
<comment type="similarity">
    <text evidence="30">In the C-terminal section; belongs to the aspartate/ornithine carbamoyltransferase superfamily. ATCase family.</text>
</comment>
<dbReference type="Pfam" id="PF02786">
    <property type="entry name" value="CPSase_L_D2"/>
    <property type="match status" value="2"/>
</dbReference>
<dbReference type="PROSITE" id="PS00097">
    <property type="entry name" value="CARBAMOYLTRANSFERASE"/>
    <property type="match status" value="1"/>
</dbReference>
<keyword evidence="26" id="KW-0464">Manganese</keyword>
<dbReference type="EC" id="2.1.3.2" evidence="12"/>
<comment type="pathway">
    <text evidence="7">Amino-acid biosynthesis; L-arginine biosynthesis; carbamoyl phosphate from bicarbonate: step 1/1.</text>
</comment>
<dbReference type="FunFam" id="3.30.1490.20:FF:000001">
    <property type="entry name" value="Carbamoyl-phosphate synthase large chain"/>
    <property type="match status" value="1"/>
</dbReference>
<evidence type="ECO:0000256" key="43">
    <source>
        <dbReference type="PROSITE-ProRule" id="PRU00409"/>
    </source>
</evidence>
<evidence type="ECO:0000256" key="39">
    <source>
        <dbReference type="ARBA" id="ARBA00059164"/>
    </source>
</evidence>
<evidence type="ECO:0000256" key="22">
    <source>
        <dbReference type="ARBA" id="ARBA00022741"/>
    </source>
</evidence>
<reference evidence="47" key="1">
    <citation type="journal article" date="2023" name="Mol. Biol. Evol.">
        <title>Third-Generation Sequencing Reveals the Adaptive Role of the Epigenome in Three Deep-Sea Polychaetes.</title>
        <authorList>
            <person name="Perez M."/>
            <person name="Aroh O."/>
            <person name="Sun Y."/>
            <person name="Lan Y."/>
            <person name="Juniper S.K."/>
            <person name="Young C.R."/>
            <person name="Angers B."/>
            <person name="Qian P.Y."/>
        </authorList>
    </citation>
    <scope>NUCLEOTIDE SEQUENCE</scope>
    <source>
        <strain evidence="47">P08H-3</strain>
    </source>
</reference>
<keyword evidence="13" id="KW-0963">Cytoplasm</keyword>
<dbReference type="GO" id="GO:0006221">
    <property type="term" value="P:pyrimidine nucleotide biosynthetic process"/>
    <property type="evidence" value="ECO:0007669"/>
    <property type="project" value="UniProtKB-KW"/>
</dbReference>
<evidence type="ECO:0000313" key="48">
    <source>
        <dbReference type="Proteomes" id="UP001208570"/>
    </source>
</evidence>
<dbReference type="Gene3D" id="3.40.50.1380">
    <property type="entry name" value="Methylglyoxal synthase-like domain"/>
    <property type="match status" value="1"/>
</dbReference>
<dbReference type="SMART" id="SM01096">
    <property type="entry name" value="CPSase_L_D3"/>
    <property type="match status" value="1"/>
</dbReference>
<protein>
    <recommendedName>
        <fullName evidence="41">Carbamoyl phosphate synthase arginine-specific large chain</fullName>
        <ecNumber evidence="12">2.1.3.2</ecNumber>
        <ecNumber evidence="11">3.5.1.2</ecNumber>
        <ecNumber evidence="10">3.5.2.3</ecNumber>
        <ecNumber evidence="33">6.3.4.16</ecNumber>
        <ecNumber evidence="9">6.3.5.5</ecNumber>
    </recommendedName>
    <alternativeName>
        <fullName evidence="42">Carbamoyl phosphate synthetase 2-aspartate transcarbamylase-dihydroorotase</fullName>
    </alternativeName>
    <alternativeName>
        <fullName evidence="40">Multifunctional protein CAD</fullName>
    </alternativeName>
</protein>
<dbReference type="GO" id="GO:0016597">
    <property type="term" value="F:amino acid binding"/>
    <property type="evidence" value="ECO:0007669"/>
    <property type="project" value="InterPro"/>
</dbReference>
<dbReference type="InterPro" id="IPR058047">
    <property type="entry name" value="CPSase_preATP-grasp"/>
</dbReference>
<feature type="domain" description="ATP-grasp" evidence="45">
    <location>
        <begin position="486"/>
        <end position="678"/>
    </location>
</feature>
<accession>A0AAD9JF74</accession>
<dbReference type="SUPFAM" id="SSF52021">
    <property type="entry name" value="Carbamoyl phosphate synthetase, small subunit N-terminal domain"/>
    <property type="match status" value="1"/>
</dbReference>
<dbReference type="FunFam" id="1.10.1030.10:FF:000001">
    <property type="entry name" value="Carbamoyl-phosphate synthase large chain"/>
    <property type="match status" value="1"/>
</dbReference>
<evidence type="ECO:0000256" key="12">
    <source>
        <dbReference type="ARBA" id="ARBA00013008"/>
    </source>
</evidence>
<feature type="compositionally biased region" description="Polar residues" evidence="44">
    <location>
        <begin position="1799"/>
        <end position="1809"/>
    </location>
</feature>
<dbReference type="Pfam" id="PF02729">
    <property type="entry name" value="OTCace_N"/>
    <property type="match status" value="1"/>
</dbReference>
<dbReference type="PRINTS" id="PR00099">
    <property type="entry name" value="CPSGATASE"/>
</dbReference>
<proteinExistence type="inferred from homology"/>
<dbReference type="InterPro" id="IPR013815">
    <property type="entry name" value="ATP_grasp_subdomain_1"/>
</dbReference>
<dbReference type="NCBIfam" id="TIGR01369">
    <property type="entry name" value="CPSaseII_lrg"/>
    <property type="match status" value="1"/>
</dbReference>
<dbReference type="InterPro" id="IPR011059">
    <property type="entry name" value="Metal-dep_hydrolase_composite"/>
</dbReference>
<dbReference type="InterPro" id="IPR002082">
    <property type="entry name" value="Asp_carbamoyltransf"/>
</dbReference>
<dbReference type="Pfam" id="PF25596">
    <property type="entry name" value="CPSase_L_D1"/>
    <property type="match status" value="2"/>
</dbReference>
<comment type="pathway">
    <text evidence="5">Pyrimidine metabolism; UMP biosynthesis via de novo pathway; (S)-dihydroorotate from bicarbonate: step 2/3.</text>
</comment>
<evidence type="ECO:0000256" key="33">
    <source>
        <dbReference type="ARBA" id="ARBA00044063"/>
    </source>
</evidence>
<dbReference type="Pfam" id="PF00117">
    <property type="entry name" value="GATase"/>
    <property type="match status" value="1"/>
</dbReference>
<evidence type="ECO:0000256" key="34">
    <source>
        <dbReference type="ARBA" id="ARBA00047359"/>
    </source>
</evidence>
<comment type="function">
    <text evidence="39">Multifunctional protein that encodes the first 3 enzymatic activities of the de novo pyrimidine pathway: carbamoylphosphate synthetase (CPSase; EC 6.3.5.5), aspartate transcarbamylase (ATCase; EC 2.1.3.2) and dihydroorotase (DHOase; EC 3.5.2.3). The CPSase-function is accomplished in 2 steps, by a glutamine-dependent amidotransferase activity (GATase) that binds and cleaves glutamine to produce ammonia, followed by an ammonium-dependent carbamoyl phosphate synthetase, which reacts with the ammonia, hydrogencarbonate and ATP to form carbamoyl phosphate. The endogenously produced carbamoyl phosphate is sequestered and channeled to the ATCase active site. ATCase then catalyzes the formation of carbamoyl-L-aspartate from L-aspartate and carbamoyl phosphate. In the last step, DHOase catalyzes the cyclization of carbamoyl aspartate to dihydroorotate.</text>
</comment>
<dbReference type="PROSITE" id="PS00482">
    <property type="entry name" value="DIHYDROOROTASE_1"/>
    <property type="match status" value="1"/>
</dbReference>
<dbReference type="PROSITE" id="PS51273">
    <property type="entry name" value="GATASE_TYPE_1"/>
    <property type="match status" value="1"/>
</dbReference>
<keyword evidence="24 43" id="KW-0067">ATP-binding</keyword>
<evidence type="ECO:0000256" key="17">
    <source>
        <dbReference type="ARBA" id="ARBA00022598"/>
    </source>
</evidence>
<evidence type="ECO:0000256" key="27">
    <source>
        <dbReference type="ARBA" id="ARBA00023242"/>
    </source>
</evidence>
<sequence length="2193" mass="242987">MVGYVESLTDPSYKSQIVVLTYPLIGNYGVPADDKDHFGLPKWFESEKIHVAALIVADITEDYSHWSAIKSLRQWLKEQNIPALYGVDTRKLTQTIREHGTMLGKVIIQGRGPDVAFVDPNEKHLVADVSLKQPLVYNEDGEIHVMAVDCGIKYNQIRCLCSRGAKVTVVPWDYELNSKDYDGLLLSNGPGNPNMCTKTIAQLEKLLGEEDCKPIFGICLGHQLLSLAAGANTFKMKYGNRGHNQPCTHEGSQRCYITTQNHGFAVDVESLPSQWKVLFVNENDQTNEGVIHHEKPFFSVQFHPEHKGGPDDLELLFDIFLEEVCNKKRGVKSSCLMQKIQLSLEYVPKPGFVEPQKVEPKKVLILGSGGLSIGQAGEFDYSGSQAIKALKEEGIQTVLINPNIATVQTSKGLADKVYFLPITYQYVTEVIQNERPDSILLSFGGQTGLNCGMELKNNNILEKFSVRVLGTPLTSIEWTEDRKLFASKMAEINEPVSPSEAAYNVEQALGAAGRLGYPVMIRAAFALGGLGSGFADTPAQLESLANTAFAHTNQILVDKSLKGWKEVEYEVIRDAYDNCITVCNMENVDPLGIHTGESIVVAPSQTLSNVDYYMLRSTAIKVIRHLGIVGECNIQYALSPQSQQYYIIEVNARLSRSSALASKATGYPLAYISAKLALGRSLRELKNSVTGCTTACFEPSLDYCVVKIPRWDLKKFVMASKKIGSSMKSVGEVMAIGRKFEEAFQKALRMVNESVCGFDPNICAVCEEDLMNPTDQRIFILAAALKNGYTVERLYELTKIDHWFLHKFKYIVDFHIQMGEIKSAALGKDFILKAKQLGFSDKQIAECIESTELQVRQSRQDQQIMPFVKQIDTVAAEWPAFTNYLYLTYNGISHDVSFTGGYTMVLGSGVYRIGSSVEFDWCAVRCMQELAKLGHKTVMVNCNPETVSTDYDMCDRLYFDEISFETVMDIYKLENPEGIILSMGGQLPNNIAMDLYRQRARILGTCAESIDGAENRFKFSRMLDNMGISQPLWRELTDIETAKTFCEEVGFPCLVRPSYVLSGAAMNVAHSRHDLEDYLKQASDVSKEHPVVISKFILEAKEIDVDAVAVEGEVLCMAVCEHVENAGLHSGDATLVTPPQDLNNETLQKIRQICCAISQALEVTGPLNLQLIAKVIECNVRVSRSFPFVSKTLGHDFVAMATQAIIGEVPDAVDVLAGCGRVGVKVPIFSHSRLTGADVLLGVEMVSTGEVACFGSDRYEAYLKAQLSSGFKYPKKNILLSIGSYRQKSELLATVHTLEEMGYNLYASRGTADFYSEHGVKVKEVDWPYEDTGDKSKCNGFHQCTIADYLSENKFDLVINLPMRNSGGRAASSFITQGYKTRRMAVDYSVPLITDVKCTKLLVEAMRRLQQPPKLKTDIDCLTSQRVVRLPGLIDVHVHLREPGATHKEDFSSGTAAALAGGVTMVLVMPNTNPSVTDRTTLSLIQKLAKTGARCDYGLYVGASSDNATVLPSLAQEVVGVKMYLNDTYSTLKLNDITYWMKHFENWPESMPICVHAEKKLTAAVLLVAELYKRSVHICHVSCKEEILLIKAAKEQGMPVTCEVAPHHLFLTKSDLEKIGMTFGQVRPMLGDEEDQQSLWDNIDIIDCFATDHAPHAVEEKQSANPPPGYPGLETMLPLLLTAVNQGRLTIDDIISRLYTNPKRIFNLPDQPDTYLEVDLDHKWTIPKAMTFTRSKWTPFEGHEVQGIVRRVVLRGEVAYIDGQILIAPGFGKDIKTFDSKTLVENITPLSPCHLLSPSHRNSTSSTTKFAMPPSVTRSQKESEGLGLTFGPHGDVGSQALREPQEGTGHGHIGMALPTMQGLNIISHPVTAPVSTQPSGLPHHTPGLTGQHVLTVTSFTKEQLHQIFNLAHSFRMAVQKDRPLDYILKGKVLASLFYEPSTRTSCSFDAAMQRLGGSVIHLDQKSSSVAKGESLIDSVITMSCYSDILVIRLPEPGAVMKASASCCVPVINGGDGIGEHPTQALLDVFTIREEIGTVNGLTITMVGDLKHGRTVHSLARLLTLYKVNLRYVSPPGLEMPQEVRDYLTSKGIPQEEFSKLESALEDTDVLYMTRIQKERFASEQEYNKCYGHYVVTPNLMTKAKKKMVVMHPLPRLGEISQTFDTDPRAAYFRQMECGMYVRMSLLALILGKC</sequence>
<feature type="domain" description="ATP-grasp" evidence="45">
    <location>
        <begin position="1020"/>
        <end position="1206"/>
    </location>
</feature>
<dbReference type="PROSITE" id="PS00483">
    <property type="entry name" value="DIHYDROOROTASE_2"/>
    <property type="match status" value="1"/>
</dbReference>
<dbReference type="InterPro" id="IPR005479">
    <property type="entry name" value="CPAse_ATP-bd"/>
</dbReference>
<dbReference type="GO" id="GO:0005634">
    <property type="term" value="C:nucleus"/>
    <property type="evidence" value="ECO:0007669"/>
    <property type="project" value="UniProtKB-SubCell"/>
</dbReference>
<dbReference type="InterPro" id="IPR017926">
    <property type="entry name" value="GATASE"/>
</dbReference>
<keyword evidence="48" id="KW-1185">Reference proteome</keyword>
<dbReference type="SUPFAM" id="SSF48108">
    <property type="entry name" value="Carbamoyl phosphate synthetase, large subunit connection domain"/>
    <property type="match status" value="1"/>
</dbReference>
<dbReference type="GO" id="GO:0005524">
    <property type="term" value="F:ATP binding"/>
    <property type="evidence" value="ECO:0007669"/>
    <property type="project" value="UniProtKB-UniRule"/>
</dbReference>
<evidence type="ECO:0000256" key="44">
    <source>
        <dbReference type="SAM" id="MobiDB-lite"/>
    </source>
</evidence>
<dbReference type="Gene3D" id="3.30.470.20">
    <property type="entry name" value="ATP-grasp fold, B domain"/>
    <property type="match status" value="2"/>
</dbReference>
<dbReference type="InterPro" id="IPR006132">
    <property type="entry name" value="Asp/Orn_carbamoyltranf_P-bd"/>
</dbReference>
<comment type="subcellular location">
    <subcellularLocation>
        <location evidence="3">Cytoplasm</location>
    </subcellularLocation>
    <subcellularLocation>
        <location evidence="2">Nucleus</location>
    </subcellularLocation>
</comment>
<dbReference type="FunFam" id="3.30.470.20:FF:000001">
    <property type="entry name" value="Carbamoyl-phosphate synthase large chain"/>
    <property type="match status" value="1"/>
</dbReference>
<dbReference type="EC" id="3.5.2.3" evidence="10"/>
<dbReference type="SMART" id="SM00851">
    <property type="entry name" value="MGS"/>
    <property type="match status" value="1"/>
</dbReference>
<dbReference type="InterPro" id="IPR006274">
    <property type="entry name" value="CarbamoylP_synth_ssu"/>
</dbReference>
<comment type="pathway">
    <text evidence="4">Pyrimidine metabolism; UMP biosynthesis via de novo pathway; (S)-dihydroorotate from bicarbonate: step 1/3.</text>
</comment>
<gene>
    <name evidence="47" type="ORF">LSH36_357g02035</name>
</gene>
<comment type="catalytic activity">
    <reaction evidence="38">
        <text>L-glutamine + H2O = L-glutamate + NH4(+)</text>
        <dbReference type="Rhea" id="RHEA:15889"/>
        <dbReference type="ChEBI" id="CHEBI:15377"/>
        <dbReference type="ChEBI" id="CHEBI:28938"/>
        <dbReference type="ChEBI" id="CHEBI:29985"/>
        <dbReference type="ChEBI" id="CHEBI:58359"/>
        <dbReference type="EC" id="3.5.1.2"/>
    </reaction>
</comment>
<dbReference type="InterPro" id="IPR036480">
    <property type="entry name" value="CarbP_synth_ssu_N_sf"/>
</dbReference>
<dbReference type="InterPro" id="IPR016185">
    <property type="entry name" value="PreATP-grasp_dom_sf"/>
</dbReference>
<evidence type="ECO:0000256" key="29">
    <source>
        <dbReference type="ARBA" id="ARBA00043968"/>
    </source>
</evidence>
<dbReference type="InterPro" id="IPR002195">
    <property type="entry name" value="Dihydroorotase_CS"/>
</dbReference>
<dbReference type="SUPFAM" id="SSF52335">
    <property type="entry name" value="Methylglyoxal synthase-like"/>
    <property type="match status" value="1"/>
</dbReference>
<dbReference type="SMART" id="SM01097">
    <property type="entry name" value="CPSase_sm_chain"/>
    <property type="match status" value="1"/>
</dbReference>
<evidence type="ECO:0000256" key="28">
    <source>
        <dbReference type="ARBA" id="ARBA00023268"/>
    </source>
</evidence>
<comment type="pathway">
    <text evidence="6">Pyrimidine metabolism; UMP biosynthesis via de novo pathway; (S)-dihydroorotate from bicarbonate: step 3/3.</text>
</comment>
<evidence type="ECO:0000256" key="15">
    <source>
        <dbReference type="ARBA" id="ARBA00022553"/>
    </source>
</evidence>
<dbReference type="GO" id="GO:0006526">
    <property type="term" value="P:L-arginine biosynthetic process"/>
    <property type="evidence" value="ECO:0007669"/>
    <property type="project" value="UniProtKB-KW"/>
</dbReference>
<evidence type="ECO:0000256" key="18">
    <source>
        <dbReference type="ARBA" id="ARBA00022605"/>
    </source>
</evidence>
<dbReference type="SUPFAM" id="SSF53671">
    <property type="entry name" value="Aspartate/ornithine carbamoyltransferase"/>
    <property type="match status" value="1"/>
</dbReference>
<dbReference type="CDD" id="cd01744">
    <property type="entry name" value="GATase1_CPSase"/>
    <property type="match status" value="1"/>
</dbReference>
<evidence type="ECO:0000256" key="8">
    <source>
        <dbReference type="ARBA" id="ARBA00009799"/>
    </source>
</evidence>
<dbReference type="PROSITE" id="PS50975">
    <property type="entry name" value="ATP_GRASP"/>
    <property type="match status" value="2"/>
</dbReference>
<evidence type="ECO:0000256" key="24">
    <source>
        <dbReference type="ARBA" id="ARBA00022840"/>
    </source>
</evidence>
<keyword evidence="27" id="KW-0539">Nucleus</keyword>
<dbReference type="Gene3D" id="1.10.1030.10">
    <property type="entry name" value="Carbamoyl-phosphate synthetase, large subunit oligomerisation domain"/>
    <property type="match status" value="1"/>
</dbReference>
<comment type="similarity">
    <text evidence="31">In the N-terminal section; belongs to the CarA family.</text>
</comment>
<evidence type="ECO:0000313" key="47">
    <source>
        <dbReference type="EMBL" id="KAK2151607.1"/>
    </source>
</evidence>
<keyword evidence="23" id="KW-0378">Hydrolase</keyword>
<dbReference type="NCBIfam" id="TIGR00670">
    <property type="entry name" value="asp_carb_tr"/>
    <property type="match status" value="1"/>
</dbReference>
<dbReference type="InterPro" id="IPR006275">
    <property type="entry name" value="CPSase_lsu"/>
</dbReference>
<dbReference type="CDD" id="cd01423">
    <property type="entry name" value="MGS_CPS_I_III"/>
    <property type="match status" value="1"/>
</dbReference>
<dbReference type="NCBIfam" id="NF003671">
    <property type="entry name" value="PRK05294.1"/>
    <property type="match status" value="1"/>
</dbReference>
<dbReference type="SUPFAM" id="SSF51338">
    <property type="entry name" value="Composite domain of metallo-dependent hydrolases"/>
    <property type="match status" value="1"/>
</dbReference>
<dbReference type="GO" id="GO:0005951">
    <property type="term" value="C:carbamoyl-phosphate synthase complex"/>
    <property type="evidence" value="ECO:0007669"/>
    <property type="project" value="TreeGrafter"/>
</dbReference>
<dbReference type="FunFam" id="3.40.50.20:FF:000012">
    <property type="entry name" value="Carbamoyl-phosphate synthase 1, mitochondrial"/>
    <property type="match status" value="1"/>
</dbReference>
<comment type="similarity">
    <text evidence="29">In the 3rd section; belongs to the metallo-dependent hydrolases superfamily. DHOase family. CAD subfamily.</text>
</comment>
<evidence type="ECO:0000256" key="5">
    <source>
        <dbReference type="ARBA" id="ARBA00004852"/>
    </source>
</evidence>
<dbReference type="EC" id="6.3.4.16" evidence="33"/>
<evidence type="ECO:0000256" key="14">
    <source>
        <dbReference type="ARBA" id="ARBA00022533"/>
    </source>
</evidence>
<keyword evidence="28" id="KW-0511">Multifunctional enzyme</keyword>
<dbReference type="Gene3D" id="3.40.50.1370">
    <property type="entry name" value="Aspartate/ornithine carbamoyltransferase"/>
    <property type="match status" value="2"/>
</dbReference>
<feature type="region of interest" description="Disordered" evidence="44">
    <location>
        <begin position="1795"/>
        <end position="1816"/>
    </location>
</feature>
<dbReference type="GO" id="GO:0004151">
    <property type="term" value="F:dihydroorotase activity"/>
    <property type="evidence" value="ECO:0007669"/>
    <property type="project" value="UniProtKB-EC"/>
</dbReference>
<dbReference type="InterPro" id="IPR024403">
    <property type="entry name" value="DHOase_cat"/>
</dbReference>
<dbReference type="Pfam" id="PF02787">
    <property type="entry name" value="CPSase_L_D3"/>
    <property type="match status" value="1"/>
</dbReference>
<dbReference type="InterPro" id="IPR005483">
    <property type="entry name" value="CPSase_dom"/>
</dbReference>
<dbReference type="PROSITE" id="PS00867">
    <property type="entry name" value="CPSASE_2"/>
    <property type="match status" value="2"/>
</dbReference>
<dbReference type="GO" id="GO:0046872">
    <property type="term" value="F:metal ion binding"/>
    <property type="evidence" value="ECO:0007669"/>
    <property type="project" value="UniProtKB-KW"/>
</dbReference>
<keyword evidence="17" id="KW-0436">Ligase</keyword>
<dbReference type="SUPFAM" id="SSF51556">
    <property type="entry name" value="Metallo-dependent hydrolases"/>
    <property type="match status" value="1"/>
</dbReference>
<dbReference type="InterPro" id="IPR011761">
    <property type="entry name" value="ATP-grasp"/>
</dbReference>
<dbReference type="GO" id="GO:0006207">
    <property type="term" value="P:'de novo' pyrimidine nucleobase biosynthetic process"/>
    <property type="evidence" value="ECO:0007669"/>
    <property type="project" value="InterPro"/>
</dbReference>
<dbReference type="FunFam" id="3.40.50.1370:FF:000002">
    <property type="entry name" value="Aspartate carbamoyltransferase 2"/>
    <property type="match status" value="1"/>
</dbReference>
<dbReference type="PRINTS" id="PR00098">
    <property type="entry name" value="CPSASE"/>
</dbReference>
<dbReference type="Gene3D" id="3.20.20.140">
    <property type="entry name" value="Metal-dependent hydrolases"/>
    <property type="match status" value="1"/>
</dbReference>
<dbReference type="InterPro" id="IPR036897">
    <property type="entry name" value="CarbamoylP_synth_lsu_oligo_sf"/>
</dbReference>
<dbReference type="Pfam" id="PF12890">
    <property type="entry name" value="DHOase"/>
    <property type="match status" value="1"/>
</dbReference>
<dbReference type="EMBL" id="JAODUP010000357">
    <property type="protein sequence ID" value="KAK2151607.1"/>
    <property type="molecule type" value="Genomic_DNA"/>
</dbReference>
<evidence type="ECO:0000256" key="42">
    <source>
        <dbReference type="ARBA" id="ARBA00077900"/>
    </source>
</evidence>
<comment type="catalytic activity">
    <reaction evidence="36">
        <text>hydrogencarbonate + L-glutamine + 2 ATP + H2O = carbamoyl phosphate + L-glutamate + 2 ADP + phosphate + 2 H(+)</text>
        <dbReference type="Rhea" id="RHEA:18633"/>
        <dbReference type="ChEBI" id="CHEBI:15377"/>
        <dbReference type="ChEBI" id="CHEBI:15378"/>
        <dbReference type="ChEBI" id="CHEBI:17544"/>
        <dbReference type="ChEBI" id="CHEBI:29985"/>
        <dbReference type="ChEBI" id="CHEBI:30616"/>
        <dbReference type="ChEBI" id="CHEBI:43474"/>
        <dbReference type="ChEBI" id="CHEBI:58228"/>
        <dbReference type="ChEBI" id="CHEBI:58359"/>
        <dbReference type="ChEBI" id="CHEBI:456216"/>
        <dbReference type="EC" id="6.3.5.5"/>
    </reaction>
</comment>
<dbReference type="Gene3D" id="3.50.30.20">
    <property type="entry name" value="Carbamoyl-phosphate synthase small subunit, N-terminal domain"/>
    <property type="match status" value="1"/>
</dbReference>
<dbReference type="CDD" id="cd01316">
    <property type="entry name" value="CAD_DHOase"/>
    <property type="match status" value="1"/>
</dbReference>
<evidence type="ECO:0000256" key="23">
    <source>
        <dbReference type="ARBA" id="ARBA00022801"/>
    </source>
</evidence>
<dbReference type="FunFam" id="3.20.20.140:FF:000015">
    <property type="entry name" value="CAD protein isoform X2"/>
    <property type="match status" value="1"/>
</dbReference>
<dbReference type="FunFam" id="3.40.50.20:FF:000002">
    <property type="entry name" value="Carbamoyl-phosphate synthase large chain"/>
    <property type="match status" value="1"/>
</dbReference>
<dbReference type="GO" id="GO:0004088">
    <property type="term" value="F:carbamoyl-phosphate synthase (glutamine-hydrolyzing) activity"/>
    <property type="evidence" value="ECO:0007669"/>
    <property type="project" value="UniProtKB-EC"/>
</dbReference>
<dbReference type="InterPro" id="IPR006130">
    <property type="entry name" value="Asp/Orn_carbamoylTrfase"/>
</dbReference>
<dbReference type="SUPFAM" id="SSF52440">
    <property type="entry name" value="PreATP-grasp domain"/>
    <property type="match status" value="2"/>
</dbReference>
<evidence type="ECO:0000259" key="45">
    <source>
        <dbReference type="PROSITE" id="PS50975"/>
    </source>
</evidence>
<keyword evidence="22 43" id="KW-0547">Nucleotide-binding</keyword>
<dbReference type="InterPro" id="IPR032466">
    <property type="entry name" value="Metal_Hydrolase"/>
</dbReference>
<dbReference type="InterPro" id="IPR002474">
    <property type="entry name" value="CarbamoylP_synth_ssu_N"/>
</dbReference>
<dbReference type="FunFam" id="3.40.50.880:FF:000006">
    <property type="entry name" value="Carbamoyl-phosphate synthase 1, mitochondrial"/>
    <property type="match status" value="1"/>
</dbReference>
<comment type="similarity">
    <text evidence="32">In the 2nd section; belongs to the CarB family.</text>
</comment>
<dbReference type="InterPro" id="IPR036914">
    <property type="entry name" value="MGS-like_dom_sf"/>
</dbReference>
<keyword evidence="15" id="KW-0597">Phosphoprotein</keyword>
<evidence type="ECO:0000259" key="46">
    <source>
        <dbReference type="PROSITE" id="PS51855"/>
    </source>
</evidence>
<comment type="caution">
    <text evidence="47">The sequence shown here is derived from an EMBL/GenBank/DDBJ whole genome shotgun (WGS) entry which is preliminary data.</text>
</comment>
<dbReference type="InterPro" id="IPR036901">
    <property type="entry name" value="Asp/Orn_carbamoylTrfase_sf"/>
</dbReference>
<evidence type="ECO:0000256" key="6">
    <source>
        <dbReference type="ARBA" id="ARBA00004880"/>
    </source>
</evidence>
<dbReference type="InterPro" id="IPR006131">
    <property type="entry name" value="Asp_carbamoyltransf_Asp/Orn-bd"/>
</dbReference>
<dbReference type="PRINTS" id="PR00101">
    <property type="entry name" value="ATCASE"/>
</dbReference>
<keyword evidence="16" id="KW-0055">Arginine biosynthesis</keyword>
<dbReference type="NCBIfam" id="NF002032">
    <property type="entry name" value="PRK00856.1"/>
    <property type="match status" value="1"/>
</dbReference>
<dbReference type="EC" id="3.5.1.2" evidence="11"/>
<evidence type="ECO:0000256" key="30">
    <source>
        <dbReference type="ARBA" id="ARBA00043979"/>
    </source>
</evidence>
<evidence type="ECO:0000256" key="40">
    <source>
        <dbReference type="ARBA" id="ARBA00070057"/>
    </source>
</evidence>
<evidence type="ECO:0000256" key="36">
    <source>
        <dbReference type="ARBA" id="ARBA00048816"/>
    </source>
</evidence>
<dbReference type="PANTHER" id="PTHR11405">
    <property type="entry name" value="CARBAMOYLTRANSFERASE FAMILY MEMBER"/>
    <property type="match status" value="1"/>
</dbReference>
<dbReference type="GO" id="GO:0004087">
    <property type="term" value="F:carbamoyl-phosphate synthase (ammonia) activity"/>
    <property type="evidence" value="ECO:0007669"/>
    <property type="project" value="UniProtKB-EC"/>
</dbReference>
<evidence type="ECO:0000256" key="35">
    <source>
        <dbReference type="ARBA" id="ARBA00048492"/>
    </source>
</evidence>
<evidence type="ECO:0000256" key="4">
    <source>
        <dbReference type="ARBA" id="ARBA00004812"/>
    </source>
</evidence>
<comment type="catalytic activity">
    <reaction evidence="35">
        <text>(S)-dihydroorotate + H2O = N-carbamoyl-L-aspartate + H(+)</text>
        <dbReference type="Rhea" id="RHEA:24296"/>
        <dbReference type="ChEBI" id="CHEBI:15377"/>
        <dbReference type="ChEBI" id="CHEBI:15378"/>
        <dbReference type="ChEBI" id="CHEBI:30864"/>
        <dbReference type="ChEBI" id="CHEBI:32814"/>
        <dbReference type="EC" id="3.5.2.3"/>
    </reaction>
</comment>
<evidence type="ECO:0000256" key="9">
    <source>
        <dbReference type="ARBA" id="ARBA00012738"/>
    </source>
</evidence>
<evidence type="ECO:0000256" key="2">
    <source>
        <dbReference type="ARBA" id="ARBA00004123"/>
    </source>
</evidence>
<dbReference type="NCBIfam" id="NF009455">
    <property type="entry name" value="PRK12815.1"/>
    <property type="match status" value="1"/>
</dbReference>
<name>A0AAD9JF74_9ANNE</name>
<dbReference type="PROSITE" id="PS00866">
    <property type="entry name" value="CPSASE_1"/>
    <property type="match status" value="2"/>
</dbReference>
<evidence type="ECO:0000256" key="21">
    <source>
        <dbReference type="ARBA" id="ARBA00022737"/>
    </source>
</evidence>
<dbReference type="PANTHER" id="PTHR11405:SF5">
    <property type="entry name" value="CAD PROTEIN"/>
    <property type="match status" value="1"/>
</dbReference>
<evidence type="ECO:0000256" key="41">
    <source>
        <dbReference type="ARBA" id="ARBA00074189"/>
    </source>
</evidence>
<dbReference type="SUPFAM" id="SSF56059">
    <property type="entry name" value="Glutathione synthetase ATP-binding domain-like"/>
    <property type="match status" value="2"/>
</dbReference>
<comment type="catalytic activity">
    <reaction evidence="37">
        <text>carbamoyl phosphate + L-aspartate = N-carbamoyl-L-aspartate + phosphate + H(+)</text>
        <dbReference type="Rhea" id="RHEA:20013"/>
        <dbReference type="ChEBI" id="CHEBI:15378"/>
        <dbReference type="ChEBI" id="CHEBI:29991"/>
        <dbReference type="ChEBI" id="CHEBI:32814"/>
        <dbReference type="ChEBI" id="CHEBI:43474"/>
        <dbReference type="ChEBI" id="CHEBI:58228"/>
        <dbReference type="EC" id="2.1.3.2"/>
    </reaction>
</comment>
<evidence type="ECO:0000256" key="7">
    <source>
        <dbReference type="ARBA" id="ARBA00005077"/>
    </source>
</evidence>
<dbReference type="GO" id="GO:0004070">
    <property type="term" value="F:aspartate carbamoyltransferase activity"/>
    <property type="evidence" value="ECO:0007669"/>
    <property type="project" value="UniProtKB-EC"/>
</dbReference>
<evidence type="ECO:0000256" key="19">
    <source>
        <dbReference type="ARBA" id="ARBA00022679"/>
    </source>
</evidence>
<dbReference type="Pfam" id="PF00185">
    <property type="entry name" value="OTCace"/>
    <property type="match status" value="1"/>
</dbReference>
<dbReference type="Gene3D" id="3.40.50.20">
    <property type="match status" value="2"/>
</dbReference>
<dbReference type="NCBIfam" id="NF009475">
    <property type="entry name" value="PRK12838.1"/>
    <property type="match status" value="1"/>
</dbReference>
<evidence type="ECO:0000256" key="10">
    <source>
        <dbReference type="ARBA" id="ARBA00012860"/>
    </source>
</evidence>
<keyword evidence="20" id="KW-0479">Metal-binding</keyword>
<evidence type="ECO:0000256" key="26">
    <source>
        <dbReference type="ARBA" id="ARBA00023211"/>
    </source>
</evidence>
<keyword evidence="25" id="KW-0665">Pyrimidine biosynthesis</keyword>
<evidence type="ECO:0000256" key="11">
    <source>
        <dbReference type="ARBA" id="ARBA00012918"/>
    </source>
</evidence>
<evidence type="ECO:0000256" key="32">
    <source>
        <dbReference type="ARBA" id="ARBA00043998"/>
    </source>
</evidence>
<dbReference type="FunFam" id="3.30.470.20:FF:000026">
    <property type="entry name" value="Carbamoyl-phosphate synthase large chain"/>
    <property type="match status" value="1"/>
</dbReference>
<dbReference type="Pfam" id="PF02142">
    <property type="entry name" value="MGS"/>
    <property type="match status" value="1"/>
</dbReference>
<dbReference type="InterPro" id="IPR011607">
    <property type="entry name" value="MGS-like_dom"/>
</dbReference>
<dbReference type="FunFam" id="3.40.50.1380:FF:000005">
    <property type="entry name" value="CAD protein-like isoform X1"/>
    <property type="match status" value="1"/>
</dbReference>
<dbReference type="InterPro" id="IPR035686">
    <property type="entry name" value="CPSase_GATase1"/>
</dbReference>
<dbReference type="InterPro" id="IPR005480">
    <property type="entry name" value="CPSase_lsu_oligo"/>
</dbReference>
<evidence type="ECO:0000256" key="1">
    <source>
        <dbReference type="ARBA" id="ARBA00001947"/>
    </source>
</evidence>
<dbReference type="SUPFAM" id="SSF52317">
    <property type="entry name" value="Class I glutamine amidotransferase-like"/>
    <property type="match status" value="1"/>
</dbReference>
<dbReference type="GO" id="GO:0006541">
    <property type="term" value="P:glutamine metabolic process"/>
    <property type="evidence" value="ECO:0007669"/>
    <property type="project" value="InterPro"/>
</dbReference>
<evidence type="ECO:0000256" key="3">
    <source>
        <dbReference type="ARBA" id="ARBA00004496"/>
    </source>
</evidence>
<evidence type="ECO:0000256" key="37">
    <source>
        <dbReference type="ARBA" id="ARBA00048859"/>
    </source>
</evidence>
<dbReference type="Gene3D" id="3.30.1490.20">
    <property type="entry name" value="ATP-grasp fold, A domain"/>
    <property type="match status" value="1"/>
</dbReference>
<evidence type="ECO:0000256" key="16">
    <source>
        <dbReference type="ARBA" id="ARBA00022571"/>
    </source>
</evidence>
<dbReference type="InterPro" id="IPR029062">
    <property type="entry name" value="Class_I_gatase-like"/>
</dbReference>